<protein>
    <recommendedName>
        <fullName evidence="4">Peptide-methionine (R)-S-oxide reductase</fullName>
    </recommendedName>
</protein>
<sequence>MPRHSHSSLLLLASSALGSASAFTSPATSTALRRTIAIAPTTTATTTRSMSVLDAFFGKKEFASPCVMGEESIMSPKAHGTSVTPVQKDLRWKCDYETADRICNFNRHYAEHAGYWLTTSFVEDARTVAKEGKEVTFYDSNSGKPLFVAPKGRSMEDFLKESGSHGWPSFRDEEVVWENVRCLGDGESVSVDGTHLGHNLPDSSGNRYCINLVSVAGRPVGGEEE</sequence>
<organism evidence="2 3">
    <name type="scientific">Skeletonema marinoi</name>
    <dbReference type="NCBI Taxonomy" id="267567"/>
    <lineage>
        <taxon>Eukaryota</taxon>
        <taxon>Sar</taxon>
        <taxon>Stramenopiles</taxon>
        <taxon>Ochrophyta</taxon>
        <taxon>Bacillariophyta</taxon>
        <taxon>Coscinodiscophyceae</taxon>
        <taxon>Thalassiosirophycidae</taxon>
        <taxon>Thalassiosirales</taxon>
        <taxon>Skeletonemataceae</taxon>
        <taxon>Skeletonema</taxon>
        <taxon>Skeletonema marinoi-dohrnii complex</taxon>
    </lineage>
</organism>
<gene>
    <name evidence="2" type="ORF">QTG54_015682</name>
</gene>
<evidence type="ECO:0000256" key="1">
    <source>
        <dbReference type="SAM" id="SignalP"/>
    </source>
</evidence>
<evidence type="ECO:0000313" key="3">
    <source>
        <dbReference type="Proteomes" id="UP001224775"/>
    </source>
</evidence>
<keyword evidence="1" id="KW-0732">Signal</keyword>
<feature type="chain" id="PRO_5042114461" description="Peptide-methionine (R)-S-oxide reductase" evidence="1">
    <location>
        <begin position="23"/>
        <end position="225"/>
    </location>
</feature>
<dbReference type="AlphaFoldDB" id="A0AAD8XU53"/>
<reference evidence="2" key="1">
    <citation type="submission" date="2023-06" db="EMBL/GenBank/DDBJ databases">
        <title>Survivors Of The Sea: Transcriptome response of Skeletonema marinoi to long-term dormancy.</title>
        <authorList>
            <person name="Pinder M.I.M."/>
            <person name="Kourtchenko O."/>
            <person name="Robertson E.K."/>
            <person name="Larsson T."/>
            <person name="Maumus F."/>
            <person name="Osuna-Cruz C.M."/>
            <person name="Vancaester E."/>
            <person name="Stenow R."/>
            <person name="Vandepoele K."/>
            <person name="Ploug H."/>
            <person name="Bruchert V."/>
            <person name="Godhe A."/>
            <person name="Topel M."/>
        </authorList>
    </citation>
    <scope>NUCLEOTIDE SEQUENCE</scope>
    <source>
        <strain evidence="2">R05AC</strain>
    </source>
</reference>
<proteinExistence type="predicted"/>
<comment type="caution">
    <text evidence="2">The sequence shown here is derived from an EMBL/GenBank/DDBJ whole genome shotgun (WGS) entry which is preliminary data.</text>
</comment>
<dbReference type="Proteomes" id="UP001224775">
    <property type="component" value="Unassembled WGS sequence"/>
</dbReference>
<keyword evidence="3" id="KW-1185">Reference proteome</keyword>
<dbReference type="SUPFAM" id="SSF51316">
    <property type="entry name" value="Mss4-like"/>
    <property type="match status" value="1"/>
</dbReference>
<evidence type="ECO:0000313" key="2">
    <source>
        <dbReference type="EMBL" id="KAK1733639.1"/>
    </source>
</evidence>
<feature type="signal peptide" evidence="1">
    <location>
        <begin position="1"/>
        <end position="22"/>
    </location>
</feature>
<accession>A0AAD8XU53</accession>
<name>A0AAD8XU53_9STRA</name>
<evidence type="ECO:0008006" key="4">
    <source>
        <dbReference type="Google" id="ProtNLM"/>
    </source>
</evidence>
<dbReference type="InterPro" id="IPR011057">
    <property type="entry name" value="Mss4-like_sf"/>
</dbReference>
<dbReference type="EMBL" id="JATAAI010000046">
    <property type="protein sequence ID" value="KAK1733639.1"/>
    <property type="molecule type" value="Genomic_DNA"/>
</dbReference>